<name>W5J5U7_ANODA</name>
<feature type="compositionally biased region" description="Polar residues" evidence="1">
    <location>
        <begin position="586"/>
        <end position="608"/>
    </location>
</feature>
<dbReference type="PANTHER" id="PTHR12092:SF16">
    <property type="entry name" value="PH DOMAIN-CONTAINING PROTEIN"/>
    <property type="match status" value="1"/>
</dbReference>
<dbReference type="HOGENOM" id="CLU_023544_0_0_1"/>
<dbReference type="EnsemblMetazoa" id="ADAC010183-RA">
    <property type="protein sequence ID" value="ADAC010183-PA"/>
    <property type="gene ID" value="ADAC010183"/>
</dbReference>
<feature type="compositionally biased region" description="Low complexity" evidence="1">
    <location>
        <begin position="139"/>
        <end position="151"/>
    </location>
</feature>
<dbReference type="VEuPathDB" id="VectorBase:ADAC010183"/>
<reference evidence="3" key="4">
    <citation type="submission" date="2015-06" db="UniProtKB">
        <authorList>
            <consortium name="EnsemblMetazoa"/>
        </authorList>
    </citation>
    <scope>IDENTIFICATION</scope>
</reference>
<gene>
    <name evidence="2" type="ORF">AND_010183</name>
</gene>
<keyword evidence="4" id="KW-1185">Reference proteome</keyword>
<reference evidence="2 4" key="1">
    <citation type="journal article" date="2010" name="BMC Genomics">
        <title>Combination of measures distinguishes pre-miRNAs from other stem-loops in the genome of the newly sequenced Anopheles darlingi.</title>
        <authorList>
            <person name="Mendes N.D."/>
            <person name="Freitas A.T."/>
            <person name="Vasconcelos A.T."/>
            <person name="Sagot M.F."/>
        </authorList>
    </citation>
    <scope>NUCLEOTIDE SEQUENCE</scope>
</reference>
<accession>W5J5U7</accession>
<feature type="compositionally biased region" description="Low complexity" evidence="1">
    <location>
        <begin position="537"/>
        <end position="560"/>
    </location>
</feature>
<feature type="region of interest" description="Disordered" evidence="1">
    <location>
        <begin position="536"/>
        <end position="647"/>
    </location>
</feature>
<feature type="region of interest" description="Disordered" evidence="1">
    <location>
        <begin position="666"/>
        <end position="705"/>
    </location>
</feature>
<organism evidence="2">
    <name type="scientific">Anopheles darlingi</name>
    <name type="common">Mosquito</name>
    <dbReference type="NCBI Taxonomy" id="43151"/>
    <lineage>
        <taxon>Eukaryota</taxon>
        <taxon>Metazoa</taxon>
        <taxon>Ecdysozoa</taxon>
        <taxon>Arthropoda</taxon>
        <taxon>Hexapoda</taxon>
        <taxon>Insecta</taxon>
        <taxon>Pterygota</taxon>
        <taxon>Neoptera</taxon>
        <taxon>Endopterygota</taxon>
        <taxon>Diptera</taxon>
        <taxon>Nematocera</taxon>
        <taxon>Culicoidea</taxon>
        <taxon>Culicidae</taxon>
        <taxon>Anophelinae</taxon>
        <taxon>Anopheles</taxon>
    </lineage>
</organism>
<dbReference type="GO" id="GO:0005886">
    <property type="term" value="C:plasma membrane"/>
    <property type="evidence" value="ECO:0007669"/>
    <property type="project" value="TreeGrafter"/>
</dbReference>
<dbReference type="GO" id="GO:0030036">
    <property type="term" value="P:actin cytoskeleton organization"/>
    <property type="evidence" value="ECO:0007669"/>
    <property type="project" value="TreeGrafter"/>
</dbReference>
<dbReference type="EMBL" id="ADMH02002155">
    <property type="protein sequence ID" value="ETN58240.1"/>
    <property type="molecule type" value="Genomic_DNA"/>
</dbReference>
<evidence type="ECO:0000313" key="2">
    <source>
        <dbReference type="EMBL" id="ETN58240.1"/>
    </source>
</evidence>
<dbReference type="PANTHER" id="PTHR12092">
    <property type="entry name" value="PLECKSTRIN"/>
    <property type="match status" value="1"/>
</dbReference>
<evidence type="ECO:0000313" key="3">
    <source>
        <dbReference type="EnsemblMetazoa" id="ADAC010183-PA"/>
    </source>
</evidence>
<reference evidence="2" key="3">
    <citation type="journal article" date="2013" name="Nucleic Acids Res.">
        <title>The genome of Anopheles darlingi, the main neotropical malaria vector.</title>
        <authorList>
            <person name="Marinotti O."/>
            <person name="Cerqueira G.C."/>
            <person name="de Almeida L.G."/>
            <person name="Ferro M.I."/>
            <person name="Loreto E.L."/>
            <person name="Zaha A."/>
            <person name="Teixeira S.M."/>
            <person name="Wespiser A.R."/>
            <person name="Almeida E Silva A."/>
            <person name="Schlindwein A.D."/>
            <person name="Pacheco A.C."/>
            <person name="Silva A.L."/>
            <person name="Graveley B.R."/>
            <person name="Walenz B.P."/>
            <person name="Lima Bde A."/>
            <person name="Ribeiro C.A."/>
            <person name="Nunes-Silva C.G."/>
            <person name="de Carvalho C.R."/>
            <person name="Soares C.M."/>
            <person name="de Menezes C.B."/>
            <person name="Matiolli C."/>
            <person name="Caffrey D."/>
            <person name="Araujo D.A."/>
            <person name="de Oliveira D.M."/>
            <person name="Golenbock D."/>
            <person name="Grisard E.C."/>
            <person name="Fantinatti-Garboggini F."/>
            <person name="de Carvalho F.M."/>
            <person name="Barcellos F.G."/>
            <person name="Prosdocimi F."/>
            <person name="May G."/>
            <person name="Azevedo Junior G.M."/>
            <person name="Guimaraes G.M."/>
            <person name="Goldman G.H."/>
            <person name="Padilha I.Q."/>
            <person name="Batista Jda S."/>
            <person name="Ferro J.A."/>
            <person name="Ribeiro J.M."/>
            <person name="Fietto J.L."/>
            <person name="Dabbas K.M."/>
            <person name="Cerdeira L."/>
            <person name="Agnez-Lima L.F."/>
            <person name="Brocchi M."/>
            <person name="de Carvalho M.O."/>
            <person name="Teixeira Mde M."/>
            <person name="Diniz Maia Mde M."/>
            <person name="Goldman M.H."/>
            <person name="Cruz Schneider M.P."/>
            <person name="Felipe M.S."/>
            <person name="Hungria M."/>
            <person name="Nicolas M.F."/>
            <person name="Pereira M."/>
            <person name="Montes M.A."/>
            <person name="Cantao M.E."/>
            <person name="Vincentz M."/>
            <person name="Rafael M.S."/>
            <person name="Silverman N."/>
            <person name="Stoco P.H."/>
            <person name="Souza R.C."/>
            <person name="Vicentini R."/>
            <person name="Gazzinelli R.T."/>
            <person name="Neves Rde O."/>
            <person name="Silva R."/>
            <person name="Astolfi-Filho S."/>
            <person name="Maciel T.E."/>
            <person name="Urmenyi T.P."/>
            <person name="Tadei W.P."/>
            <person name="Camargo E.P."/>
            <person name="de Vasconcelos A.T."/>
        </authorList>
    </citation>
    <scope>NUCLEOTIDE SEQUENCE</scope>
</reference>
<feature type="compositionally biased region" description="Low complexity" evidence="1">
    <location>
        <begin position="609"/>
        <end position="638"/>
    </location>
</feature>
<sequence length="705" mass="77903">MESIEKPITALALESGESEDPFCFRVLSVASSPSVSLTTTKHRSDQEDCKQEPQFRQCLSRNGGSLEQDTVCDKSLLIGRIPVAQMTGPIKRGLLWQQRDRLFSRWKERYVSAKHQVALSANHGEQVLGQKKKADSTDGLSPRGSVVSSLSRLPSQSKSKWSRIKLVDVEKVEWLNRRSYSAIGLLLGSREGRVLLRSDQGLEDWFELLEECTLSSKERRRALRLTQGPRSRASLAAPVSAASLQSNHLGLGGTYSGAIEDWLMSRHQKGITAGGPRFNHILLSDSVPDLSSINENGGLCSGMLTNHSTPKKVPNARHNLSGSSSNGYNSHNGSFYNGFPYSPLKKLADNFVNGNNSYTLNDDLEEEEVELRRGGRYRENDDLYRRPHGPGGNDSNRHSFLTDLDYAGCDSGLDTPPSTHRPSSCRDNFYFASAYNNHPHGGSGGFLGKDKTTDTGISSSRGTLVSPASSIRHGYVNVTNLNGNSNSNHNNNNNHLNSYGSRYSVQEQKILRARNGEENKNSIRSVRAEFFEQSKYNSNNPASSNNNHINNNNNHSINSIGNGGGQHMHYPQQHQHQQHYNHQHYSPAQQMAGSNGNIHHQAQFNNGLNNNSTQVGSGSSSSIGHQQQHNSVNNNVLNGNGGGTQQRDRYQHPALAALINESQGMKFRDRSYSDCQQAPPRTRQWTSNTPSPKRIPFLGTPPTRV</sequence>
<evidence type="ECO:0000256" key="1">
    <source>
        <dbReference type="SAM" id="MobiDB-lite"/>
    </source>
</evidence>
<dbReference type="OMA" id="ENHNHHM"/>
<dbReference type="InterPro" id="IPR037370">
    <property type="entry name" value="Pleckstrin"/>
</dbReference>
<dbReference type="eggNOG" id="ENOG502S52Y">
    <property type="taxonomic scope" value="Eukaryota"/>
</dbReference>
<reference evidence="2" key="2">
    <citation type="submission" date="2010-05" db="EMBL/GenBank/DDBJ databases">
        <authorList>
            <person name="Almeida L.G."/>
            <person name="Nicolas M.F."/>
            <person name="Souza R.C."/>
            <person name="Vasconcelos A.T.R."/>
        </authorList>
    </citation>
    <scope>NUCLEOTIDE SEQUENCE</scope>
</reference>
<proteinExistence type="predicted"/>
<dbReference type="FunCoup" id="W5J5U7">
    <property type="interactions" value="50"/>
</dbReference>
<dbReference type="VEuPathDB" id="VectorBase:ADAR2_005771"/>
<protein>
    <recommendedName>
        <fullName evidence="5">PH domain-containing protein</fullName>
    </recommendedName>
</protein>
<dbReference type="AlphaFoldDB" id="W5J5U7"/>
<dbReference type="Proteomes" id="UP000000673">
    <property type="component" value="Unassembled WGS sequence"/>
</dbReference>
<evidence type="ECO:0000313" key="4">
    <source>
        <dbReference type="Proteomes" id="UP000000673"/>
    </source>
</evidence>
<evidence type="ECO:0008006" key="5">
    <source>
        <dbReference type="Google" id="ProtNLM"/>
    </source>
</evidence>
<feature type="region of interest" description="Disordered" evidence="1">
    <location>
        <begin position="124"/>
        <end position="151"/>
    </location>
</feature>
<feature type="region of interest" description="Disordered" evidence="1">
    <location>
        <begin position="380"/>
        <end position="399"/>
    </location>
</feature>